<evidence type="ECO:0000313" key="2">
    <source>
        <dbReference type="EMBL" id="VDR40322.1"/>
    </source>
</evidence>
<reference evidence="2 3" key="1">
    <citation type="submission" date="2018-12" db="EMBL/GenBank/DDBJ databases">
        <authorList>
            <consortium name="Pathogen Informatics"/>
        </authorList>
    </citation>
    <scope>NUCLEOTIDE SEQUENCE [LARGE SCALE GENOMIC DNA]</scope>
    <source>
        <strain evidence="2 3">NCTC10741</strain>
    </source>
</reference>
<keyword evidence="1" id="KW-0472">Membrane</keyword>
<sequence>MDDPSGQSGVEEAAHGDIGWRWYLALVLGFLILVAMTLAVAWAPDLHSAAQRIREPGGMWFGRTWPGWFTTSVWSVTAVLAVVQLFALAVIYGHALMASVRRLYWCAHRRRAVRRWRPIAATAGIGLVRRWLALRAGTNEPTKRSIRRLWSARTPRWLGRGLFLLGFVATLGAWVSMGADLTSMPSDLFIFVLVAHVYLSDDRAPSVFVSRTVGRHVKAD</sequence>
<keyword evidence="1" id="KW-1133">Transmembrane helix</keyword>
<gene>
    <name evidence="2" type="ORF">NCTC10741_03479</name>
</gene>
<dbReference type="Proteomes" id="UP000271626">
    <property type="component" value="Chromosome"/>
</dbReference>
<organism evidence="2 3">
    <name type="scientific">Tsukamurella paurometabola</name>
    <name type="common">Corynebacterium paurometabolum</name>
    <dbReference type="NCBI Taxonomy" id="2061"/>
    <lineage>
        <taxon>Bacteria</taxon>
        <taxon>Bacillati</taxon>
        <taxon>Actinomycetota</taxon>
        <taxon>Actinomycetes</taxon>
        <taxon>Mycobacteriales</taxon>
        <taxon>Tsukamurellaceae</taxon>
        <taxon>Tsukamurella</taxon>
    </lineage>
</organism>
<name>A0A3P8LGB7_TSUPA</name>
<evidence type="ECO:0000256" key="1">
    <source>
        <dbReference type="SAM" id="Phobius"/>
    </source>
</evidence>
<keyword evidence="1" id="KW-0812">Transmembrane</keyword>
<protein>
    <submittedName>
        <fullName evidence="2">Uncharacterized protein</fullName>
    </submittedName>
</protein>
<evidence type="ECO:0000313" key="3">
    <source>
        <dbReference type="Proteomes" id="UP000271626"/>
    </source>
</evidence>
<accession>A0A3P8LGB7</accession>
<dbReference type="EMBL" id="LR131273">
    <property type="protein sequence ID" value="VDR40322.1"/>
    <property type="molecule type" value="Genomic_DNA"/>
</dbReference>
<dbReference type="AlphaFoldDB" id="A0A3P8LGB7"/>
<feature type="transmembrane region" description="Helical" evidence="1">
    <location>
        <begin position="157"/>
        <end position="175"/>
    </location>
</feature>
<dbReference type="OrthoDB" id="4775531at2"/>
<feature type="transmembrane region" description="Helical" evidence="1">
    <location>
        <begin position="20"/>
        <end position="44"/>
    </location>
</feature>
<dbReference type="RefSeq" id="WP_126197325.1">
    <property type="nucleotide sequence ID" value="NZ_CP085954.1"/>
</dbReference>
<proteinExistence type="predicted"/>